<keyword evidence="2" id="KW-1185">Reference proteome</keyword>
<protein>
    <submittedName>
        <fullName evidence="1">Uncharacterized protein</fullName>
    </submittedName>
</protein>
<name>A0A8T0TNX1_PANVG</name>
<dbReference type="Proteomes" id="UP000823388">
    <property type="component" value="Chromosome 4K"/>
</dbReference>
<sequence length="54" mass="6204">MLVIKKMTPPPYVHTTHKFPFCCPLLPVICEEQARRHVRDGGAFKEQAAREIGR</sequence>
<accession>A0A8T0TNX1</accession>
<dbReference type="AlphaFoldDB" id="A0A8T0TNX1"/>
<dbReference type="EMBL" id="CM029043">
    <property type="protein sequence ID" value="KAG2610446.1"/>
    <property type="molecule type" value="Genomic_DNA"/>
</dbReference>
<reference evidence="1" key="1">
    <citation type="submission" date="2020-05" db="EMBL/GenBank/DDBJ databases">
        <title>WGS assembly of Panicum virgatum.</title>
        <authorList>
            <person name="Lovell J.T."/>
            <person name="Jenkins J."/>
            <person name="Shu S."/>
            <person name="Juenger T.E."/>
            <person name="Schmutz J."/>
        </authorList>
    </citation>
    <scope>NUCLEOTIDE SEQUENCE</scope>
    <source>
        <strain evidence="1">AP13</strain>
    </source>
</reference>
<comment type="caution">
    <text evidence="1">The sequence shown here is derived from an EMBL/GenBank/DDBJ whole genome shotgun (WGS) entry which is preliminary data.</text>
</comment>
<gene>
    <name evidence="1" type="ORF">PVAP13_4KG233100</name>
</gene>
<evidence type="ECO:0000313" key="2">
    <source>
        <dbReference type="Proteomes" id="UP000823388"/>
    </source>
</evidence>
<proteinExistence type="predicted"/>
<organism evidence="1 2">
    <name type="scientific">Panicum virgatum</name>
    <name type="common">Blackwell switchgrass</name>
    <dbReference type="NCBI Taxonomy" id="38727"/>
    <lineage>
        <taxon>Eukaryota</taxon>
        <taxon>Viridiplantae</taxon>
        <taxon>Streptophyta</taxon>
        <taxon>Embryophyta</taxon>
        <taxon>Tracheophyta</taxon>
        <taxon>Spermatophyta</taxon>
        <taxon>Magnoliopsida</taxon>
        <taxon>Liliopsida</taxon>
        <taxon>Poales</taxon>
        <taxon>Poaceae</taxon>
        <taxon>PACMAD clade</taxon>
        <taxon>Panicoideae</taxon>
        <taxon>Panicodae</taxon>
        <taxon>Paniceae</taxon>
        <taxon>Panicinae</taxon>
        <taxon>Panicum</taxon>
        <taxon>Panicum sect. Hiantes</taxon>
    </lineage>
</organism>
<evidence type="ECO:0000313" key="1">
    <source>
        <dbReference type="EMBL" id="KAG2610446.1"/>
    </source>
</evidence>